<dbReference type="Proteomes" id="UP001620234">
    <property type="component" value="Unassembled WGS sequence"/>
</dbReference>
<protein>
    <submittedName>
        <fullName evidence="1">Uncharacterized protein</fullName>
    </submittedName>
</protein>
<comment type="caution">
    <text evidence="1">The sequence shown here is derived from an EMBL/GenBank/DDBJ whole genome shotgun (WGS) entry which is preliminary data.</text>
</comment>
<evidence type="ECO:0000313" key="1">
    <source>
        <dbReference type="EMBL" id="MFK3999812.1"/>
    </source>
</evidence>
<dbReference type="EMBL" id="JBJDPD010000001">
    <property type="protein sequence ID" value="MFK3999812.1"/>
    <property type="molecule type" value="Genomic_DNA"/>
</dbReference>
<reference evidence="1 2" key="1">
    <citation type="submission" date="2024-11" db="EMBL/GenBank/DDBJ databases">
        <title>The Natural Products Discovery Center: Release of the First 8490 Sequenced Strains for Exploring Actinobacteria Biosynthetic Diversity.</title>
        <authorList>
            <person name="Kalkreuter E."/>
            <person name="Kautsar S.A."/>
            <person name="Yang D."/>
            <person name="Bader C.D."/>
            <person name="Teijaro C.N."/>
            <person name="Fluegel L."/>
            <person name="Davis C.M."/>
            <person name="Simpson J.R."/>
            <person name="Lauterbach L."/>
            <person name="Steele A.D."/>
            <person name="Gui C."/>
            <person name="Meng S."/>
            <person name="Li G."/>
            <person name="Viehrig K."/>
            <person name="Ye F."/>
            <person name="Su P."/>
            <person name="Kiefer A.F."/>
            <person name="Nichols A."/>
            <person name="Cepeda A.J."/>
            <person name="Yan W."/>
            <person name="Fan B."/>
            <person name="Jiang Y."/>
            <person name="Adhikari A."/>
            <person name="Zheng C.-J."/>
            <person name="Schuster L."/>
            <person name="Cowan T.M."/>
            <person name="Smanski M.J."/>
            <person name="Chevrette M.G."/>
            <person name="De Carvalho L.P.S."/>
            <person name="Shen B."/>
        </authorList>
    </citation>
    <scope>NUCLEOTIDE SEQUENCE [LARGE SCALE GENOMIC DNA]</scope>
    <source>
        <strain evidence="1 2">NPDC077433</strain>
    </source>
</reference>
<gene>
    <name evidence="1" type="ORF">ACI2I3_00495</name>
</gene>
<accession>A0ABW8L5U4</accession>
<organism evidence="1 2">
    <name type="scientific">Psychrobacter namhaensis</name>
    <dbReference type="NCBI Taxonomy" id="292734"/>
    <lineage>
        <taxon>Bacteria</taxon>
        <taxon>Pseudomonadati</taxon>
        <taxon>Pseudomonadota</taxon>
        <taxon>Gammaproteobacteria</taxon>
        <taxon>Moraxellales</taxon>
        <taxon>Moraxellaceae</taxon>
        <taxon>Psychrobacter</taxon>
    </lineage>
</organism>
<dbReference type="RefSeq" id="WP_404671657.1">
    <property type="nucleotide sequence ID" value="NZ_JBJDPD010000001.1"/>
</dbReference>
<proteinExistence type="predicted"/>
<evidence type="ECO:0000313" key="2">
    <source>
        <dbReference type="Proteomes" id="UP001620234"/>
    </source>
</evidence>
<name>A0ABW8L5U4_9GAMM</name>
<sequence>MTNEQIKEIALANGHALFTMPDGTEDIHPHVYEFAKALLRHQNRILFKEIKDYHPVSISGCLGVIQRNLDKLDEVTDET</sequence>
<keyword evidence="2" id="KW-1185">Reference proteome</keyword>